<keyword evidence="1" id="KW-0472">Membrane</keyword>
<reference evidence="2 3" key="1">
    <citation type="journal article" date="2019" name="Sci. Rep.">
        <title>Orb-weaving spider Araneus ventricosus genome elucidates the spidroin gene catalogue.</title>
        <authorList>
            <person name="Kono N."/>
            <person name="Nakamura H."/>
            <person name="Ohtoshi R."/>
            <person name="Moran D.A.P."/>
            <person name="Shinohara A."/>
            <person name="Yoshida Y."/>
            <person name="Fujiwara M."/>
            <person name="Mori M."/>
            <person name="Tomita M."/>
            <person name="Arakawa K."/>
        </authorList>
    </citation>
    <scope>NUCLEOTIDE SEQUENCE [LARGE SCALE GENOMIC DNA]</scope>
</reference>
<proteinExistence type="predicted"/>
<name>A0A4Y1ZSZ7_ARAVE</name>
<keyword evidence="1" id="KW-0812">Transmembrane</keyword>
<dbReference type="EMBL" id="BGPR01077463">
    <property type="protein sequence ID" value="GBL65756.1"/>
    <property type="molecule type" value="Genomic_DNA"/>
</dbReference>
<evidence type="ECO:0000313" key="2">
    <source>
        <dbReference type="EMBL" id="GBL65756.1"/>
    </source>
</evidence>
<keyword evidence="1" id="KW-1133">Transmembrane helix</keyword>
<dbReference type="AlphaFoldDB" id="A0A4Y1ZSZ7"/>
<sequence>MFSHKELEYSEDRTGAVDVAARKPKIQTLKEILFAGIQAAGGAALSVYTYKNSESRIWPIVYSVVAIGGTCNVFRSILKVRFLERNMEFRKCTFRPHL</sequence>
<evidence type="ECO:0000313" key="3">
    <source>
        <dbReference type="Proteomes" id="UP000499080"/>
    </source>
</evidence>
<comment type="caution">
    <text evidence="2">The sequence shown here is derived from an EMBL/GenBank/DDBJ whole genome shotgun (WGS) entry which is preliminary data.</text>
</comment>
<accession>A0A4Y1ZSZ7</accession>
<evidence type="ECO:0000256" key="1">
    <source>
        <dbReference type="SAM" id="Phobius"/>
    </source>
</evidence>
<feature type="transmembrane region" description="Helical" evidence="1">
    <location>
        <begin position="56"/>
        <end position="78"/>
    </location>
</feature>
<protein>
    <submittedName>
        <fullName evidence="2">Uncharacterized protein</fullName>
    </submittedName>
</protein>
<keyword evidence="3" id="KW-1185">Reference proteome</keyword>
<organism evidence="2 3">
    <name type="scientific">Araneus ventricosus</name>
    <name type="common">Orbweaver spider</name>
    <name type="synonym">Epeira ventricosa</name>
    <dbReference type="NCBI Taxonomy" id="182803"/>
    <lineage>
        <taxon>Eukaryota</taxon>
        <taxon>Metazoa</taxon>
        <taxon>Ecdysozoa</taxon>
        <taxon>Arthropoda</taxon>
        <taxon>Chelicerata</taxon>
        <taxon>Arachnida</taxon>
        <taxon>Araneae</taxon>
        <taxon>Araneomorphae</taxon>
        <taxon>Entelegynae</taxon>
        <taxon>Araneoidea</taxon>
        <taxon>Araneidae</taxon>
        <taxon>Araneus</taxon>
    </lineage>
</organism>
<dbReference type="Proteomes" id="UP000499080">
    <property type="component" value="Unassembled WGS sequence"/>
</dbReference>
<gene>
    <name evidence="2" type="ORF">AVEN_217635_1</name>
</gene>